<reference evidence="1 2" key="1">
    <citation type="submission" date="2019-06" db="EMBL/GenBank/DDBJ databases">
        <title>Whole genome shotgun sequence of Nitrobacter winogradskyi NBRC 14297.</title>
        <authorList>
            <person name="Hosoyama A."/>
            <person name="Uohara A."/>
            <person name="Ohji S."/>
            <person name="Ichikawa N."/>
        </authorList>
    </citation>
    <scope>NUCLEOTIDE SEQUENCE [LARGE SCALE GENOMIC DNA]</scope>
    <source>
        <strain evidence="1 2">NBRC 14297</strain>
    </source>
</reference>
<dbReference type="RefSeq" id="WP_141382898.1">
    <property type="nucleotide sequence ID" value="NZ_BJNF01000026.1"/>
</dbReference>
<dbReference type="Gene3D" id="1.10.3230.30">
    <property type="entry name" value="Phage gp6-like head-tail connector protein"/>
    <property type="match status" value="1"/>
</dbReference>
<dbReference type="InterPro" id="IPR011738">
    <property type="entry name" value="Phage_CHP"/>
</dbReference>
<evidence type="ECO:0008006" key="3">
    <source>
        <dbReference type="Google" id="ProtNLM"/>
    </source>
</evidence>
<dbReference type="OrthoDB" id="8452228at2"/>
<dbReference type="InterPro" id="IPR006450">
    <property type="entry name" value="Phage_HK97_gp6-like"/>
</dbReference>
<dbReference type="Proteomes" id="UP000318825">
    <property type="component" value="Unassembled WGS sequence"/>
</dbReference>
<gene>
    <name evidence="1" type="ORF">NWI01_10520</name>
</gene>
<proteinExistence type="predicted"/>
<accession>A0A4Y3WAV1</accession>
<organism evidence="1 2">
    <name type="scientific">Nitrobacter winogradskyi</name>
    <name type="common">Nitrobacter agilis</name>
    <dbReference type="NCBI Taxonomy" id="913"/>
    <lineage>
        <taxon>Bacteria</taxon>
        <taxon>Pseudomonadati</taxon>
        <taxon>Pseudomonadota</taxon>
        <taxon>Alphaproteobacteria</taxon>
        <taxon>Hyphomicrobiales</taxon>
        <taxon>Nitrobacteraceae</taxon>
        <taxon>Nitrobacter</taxon>
    </lineage>
</organism>
<dbReference type="CDD" id="cd08054">
    <property type="entry name" value="gp6"/>
    <property type="match status" value="1"/>
</dbReference>
<evidence type="ECO:0000313" key="1">
    <source>
        <dbReference type="EMBL" id="GEC15160.1"/>
    </source>
</evidence>
<dbReference type="AlphaFoldDB" id="A0A4Y3WAV1"/>
<comment type="caution">
    <text evidence="1">The sequence shown here is derived from an EMBL/GenBank/DDBJ whole genome shotgun (WGS) entry which is preliminary data.</text>
</comment>
<dbReference type="NCBIfam" id="TIGR02215">
    <property type="entry name" value="phage_chp_gp8"/>
    <property type="match status" value="1"/>
</dbReference>
<evidence type="ECO:0000313" key="2">
    <source>
        <dbReference type="Proteomes" id="UP000318825"/>
    </source>
</evidence>
<protein>
    <recommendedName>
        <fullName evidence="3">Phage gp6-like head-tail connector protein</fullName>
    </recommendedName>
</protein>
<sequence length="198" mass="21696">MLAPVRTAAPTITPVSLAEVKAHLRVDHTDDDAMIGALLTAATERFDGWTGILGRCLVEQTWRQDFECFSDCLRLPLAPVLSIESITYFDGDNAQQTLAASVYNLFTDARGPYVGLKPDQPWPGIYSRRDAISVTFKAGYATTPAQGETPAQSTVPEPIKLAIILQVKLNYDPLESAVRESYQRAIDALVAPFRRVGV</sequence>
<dbReference type="InterPro" id="IPR021146">
    <property type="entry name" value="Phage_gp6-like_head-tail"/>
</dbReference>
<dbReference type="NCBIfam" id="TIGR01560">
    <property type="entry name" value="put_DNA_pack"/>
    <property type="match status" value="1"/>
</dbReference>
<dbReference type="Pfam" id="PF05135">
    <property type="entry name" value="Phage_connect_1"/>
    <property type="match status" value="1"/>
</dbReference>
<name>A0A4Y3WAV1_NITWI</name>
<dbReference type="EMBL" id="BJNF01000026">
    <property type="protein sequence ID" value="GEC15160.1"/>
    <property type="molecule type" value="Genomic_DNA"/>
</dbReference>